<dbReference type="InterPro" id="IPR028889">
    <property type="entry name" value="USP"/>
</dbReference>
<dbReference type="OrthoDB" id="2020758at2759"/>
<dbReference type="GO" id="GO:0005634">
    <property type="term" value="C:nucleus"/>
    <property type="evidence" value="ECO:0007669"/>
    <property type="project" value="TreeGrafter"/>
</dbReference>
<keyword evidence="7" id="KW-0788">Thiol protease</keyword>
<dbReference type="Gene3D" id="3.90.70.10">
    <property type="entry name" value="Cysteine proteinases"/>
    <property type="match status" value="1"/>
</dbReference>
<feature type="domain" description="USP" evidence="8">
    <location>
        <begin position="1"/>
        <end position="329"/>
    </location>
</feature>
<evidence type="ECO:0000256" key="7">
    <source>
        <dbReference type="ARBA" id="ARBA00022807"/>
    </source>
</evidence>
<comment type="similarity">
    <text evidence="2">Belongs to the peptidase C19 family.</text>
</comment>
<dbReference type="GO" id="GO:0004843">
    <property type="term" value="F:cysteine-type deubiquitinase activity"/>
    <property type="evidence" value="ECO:0007669"/>
    <property type="project" value="UniProtKB-EC"/>
</dbReference>
<dbReference type="Pfam" id="PF00443">
    <property type="entry name" value="UCH"/>
    <property type="match status" value="1"/>
</dbReference>
<dbReference type="InterPro" id="IPR038765">
    <property type="entry name" value="Papain-like_cys_pep_sf"/>
</dbReference>
<keyword evidence="10" id="KW-1185">Reference proteome</keyword>
<dbReference type="PROSITE" id="PS00973">
    <property type="entry name" value="USP_2"/>
    <property type="match status" value="1"/>
</dbReference>
<dbReference type="InParanoid" id="F4RIV3"/>
<dbReference type="GO" id="GO:0006508">
    <property type="term" value="P:proteolysis"/>
    <property type="evidence" value="ECO:0007669"/>
    <property type="project" value="UniProtKB-KW"/>
</dbReference>
<dbReference type="GO" id="GO:0005829">
    <property type="term" value="C:cytosol"/>
    <property type="evidence" value="ECO:0007669"/>
    <property type="project" value="TreeGrafter"/>
</dbReference>
<evidence type="ECO:0000313" key="10">
    <source>
        <dbReference type="Proteomes" id="UP000001072"/>
    </source>
</evidence>
<dbReference type="InterPro" id="IPR018200">
    <property type="entry name" value="USP_CS"/>
</dbReference>
<comment type="catalytic activity">
    <reaction evidence="1">
        <text>Thiol-dependent hydrolysis of ester, thioester, amide, peptide and isopeptide bonds formed by the C-terminal Gly of ubiquitin (a 76-residue protein attached to proteins as an intracellular targeting signal).</text>
        <dbReference type="EC" id="3.4.19.12"/>
    </reaction>
</comment>
<keyword evidence="5" id="KW-0833">Ubl conjugation pathway</keyword>
<keyword evidence="6" id="KW-0378">Hydrolase</keyword>
<dbReference type="InterPro" id="IPR001394">
    <property type="entry name" value="Peptidase_C19_UCH"/>
</dbReference>
<name>F4RIV3_MELLP</name>
<sequence>MTEYLKTILQKSHETQQEQPRIPIVVKALNEIIELVNNTQNKPKVLSSRVNEISELDLSLKAVRSPFTSLMADRIGCATCGNSSAIRHQPADQFSFNVPMTPECQLEDCLKDFTQLELLDEYNCRRCSIIEANRRMKSELDQLSSQPTSISKDKKKRIKELKKLIDEIQSVLKNNDEHSIFSQKLEAELFPIMSRATTKQTMFSRPPKALMIHLSRSSYYRKGQIFKNNCKVNFPEILIMDRFTTTYELNRRAETSISRHNLNDQTKAEHVYQLVSVVVHFGNHTSGHYITFRRVEEINWIKVSDEDVIRCEKYEVFGANPTILIYQRL</sequence>
<dbReference type="HOGENOM" id="CLU_844885_0_0_1"/>
<reference evidence="10" key="1">
    <citation type="journal article" date="2011" name="Proc. Natl. Acad. Sci. U.S.A.">
        <title>Obligate biotrophy features unraveled by the genomic analysis of rust fungi.</title>
        <authorList>
            <person name="Duplessis S."/>
            <person name="Cuomo C.A."/>
            <person name="Lin Y.-C."/>
            <person name="Aerts A."/>
            <person name="Tisserant E."/>
            <person name="Veneault-Fourrey C."/>
            <person name="Joly D.L."/>
            <person name="Hacquard S."/>
            <person name="Amselem J."/>
            <person name="Cantarel B.L."/>
            <person name="Chiu R."/>
            <person name="Coutinho P.M."/>
            <person name="Feau N."/>
            <person name="Field M."/>
            <person name="Frey P."/>
            <person name="Gelhaye E."/>
            <person name="Goldberg J."/>
            <person name="Grabherr M.G."/>
            <person name="Kodira C.D."/>
            <person name="Kohler A."/>
            <person name="Kuees U."/>
            <person name="Lindquist E.A."/>
            <person name="Lucas S.M."/>
            <person name="Mago R."/>
            <person name="Mauceli E."/>
            <person name="Morin E."/>
            <person name="Murat C."/>
            <person name="Pangilinan J.L."/>
            <person name="Park R."/>
            <person name="Pearson M."/>
            <person name="Quesneville H."/>
            <person name="Rouhier N."/>
            <person name="Sakthikumar S."/>
            <person name="Salamov A.A."/>
            <person name="Schmutz J."/>
            <person name="Selles B."/>
            <person name="Shapiro H."/>
            <person name="Tanguay P."/>
            <person name="Tuskan G.A."/>
            <person name="Henrissat B."/>
            <person name="Van de Peer Y."/>
            <person name="Rouze P."/>
            <person name="Ellis J.G."/>
            <person name="Dodds P.N."/>
            <person name="Schein J.E."/>
            <person name="Zhong S."/>
            <person name="Hamelin R.C."/>
            <person name="Grigoriev I.V."/>
            <person name="Szabo L.J."/>
            <person name="Martin F."/>
        </authorList>
    </citation>
    <scope>NUCLEOTIDE SEQUENCE [LARGE SCALE GENOMIC DNA]</scope>
    <source>
        <strain evidence="10">98AG31 / pathotype 3-4-7</strain>
    </source>
</reference>
<dbReference type="GeneID" id="18922673"/>
<dbReference type="EMBL" id="GL883103">
    <property type="protein sequence ID" value="EGG07766.1"/>
    <property type="molecule type" value="Genomic_DNA"/>
</dbReference>
<evidence type="ECO:0000259" key="8">
    <source>
        <dbReference type="PROSITE" id="PS50235"/>
    </source>
</evidence>
<dbReference type="PANTHER" id="PTHR24006">
    <property type="entry name" value="UBIQUITIN CARBOXYL-TERMINAL HYDROLASE"/>
    <property type="match status" value="1"/>
</dbReference>
<dbReference type="GO" id="GO:0016579">
    <property type="term" value="P:protein deubiquitination"/>
    <property type="evidence" value="ECO:0007669"/>
    <property type="project" value="InterPro"/>
</dbReference>
<evidence type="ECO:0000256" key="5">
    <source>
        <dbReference type="ARBA" id="ARBA00022786"/>
    </source>
</evidence>
<dbReference type="RefSeq" id="XP_007409098.1">
    <property type="nucleotide sequence ID" value="XM_007409036.1"/>
</dbReference>
<protein>
    <recommendedName>
        <fullName evidence="3">ubiquitinyl hydrolase 1</fullName>
        <ecNumber evidence="3">3.4.19.12</ecNumber>
    </recommendedName>
</protein>
<accession>F4RIV3</accession>
<gene>
    <name evidence="9" type="ORF">MELLADRAFT_105634</name>
</gene>
<dbReference type="InterPro" id="IPR050164">
    <property type="entry name" value="Peptidase_C19"/>
</dbReference>
<dbReference type="EC" id="3.4.19.12" evidence="3"/>
<dbReference type="KEGG" id="mlr:MELLADRAFT_105634"/>
<evidence type="ECO:0000313" key="9">
    <source>
        <dbReference type="EMBL" id="EGG07766.1"/>
    </source>
</evidence>
<evidence type="ECO:0000256" key="4">
    <source>
        <dbReference type="ARBA" id="ARBA00022670"/>
    </source>
</evidence>
<dbReference type="PANTHER" id="PTHR24006:SF888">
    <property type="entry name" value="UBIQUITIN CARBOXYL-TERMINAL HYDROLASE 30"/>
    <property type="match status" value="1"/>
</dbReference>
<evidence type="ECO:0000256" key="6">
    <source>
        <dbReference type="ARBA" id="ARBA00022801"/>
    </source>
</evidence>
<organism evidence="10">
    <name type="scientific">Melampsora larici-populina (strain 98AG31 / pathotype 3-4-7)</name>
    <name type="common">Poplar leaf rust fungus</name>
    <dbReference type="NCBI Taxonomy" id="747676"/>
    <lineage>
        <taxon>Eukaryota</taxon>
        <taxon>Fungi</taxon>
        <taxon>Dikarya</taxon>
        <taxon>Basidiomycota</taxon>
        <taxon>Pucciniomycotina</taxon>
        <taxon>Pucciniomycetes</taxon>
        <taxon>Pucciniales</taxon>
        <taxon>Melampsoraceae</taxon>
        <taxon>Melampsora</taxon>
    </lineage>
</organism>
<proteinExistence type="inferred from homology"/>
<dbReference type="eggNOG" id="KOG1867">
    <property type="taxonomic scope" value="Eukaryota"/>
</dbReference>
<evidence type="ECO:0000256" key="3">
    <source>
        <dbReference type="ARBA" id="ARBA00012759"/>
    </source>
</evidence>
<dbReference type="STRING" id="747676.F4RIV3"/>
<dbReference type="eggNOG" id="KOG1868">
    <property type="taxonomic scope" value="Eukaryota"/>
</dbReference>
<dbReference type="PROSITE" id="PS50235">
    <property type="entry name" value="USP_3"/>
    <property type="match status" value="1"/>
</dbReference>
<keyword evidence="4" id="KW-0645">Protease</keyword>
<dbReference type="VEuPathDB" id="FungiDB:MELLADRAFT_105634"/>
<evidence type="ECO:0000256" key="2">
    <source>
        <dbReference type="ARBA" id="ARBA00009085"/>
    </source>
</evidence>
<evidence type="ECO:0000256" key="1">
    <source>
        <dbReference type="ARBA" id="ARBA00000707"/>
    </source>
</evidence>
<dbReference type="AlphaFoldDB" id="F4RIV3"/>
<dbReference type="Proteomes" id="UP000001072">
    <property type="component" value="Unassembled WGS sequence"/>
</dbReference>
<dbReference type="SUPFAM" id="SSF54001">
    <property type="entry name" value="Cysteine proteinases"/>
    <property type="match status" value="1"/>
</dbReference>